<dbReference type="EC" id="3.1.26.4" evidence="6 14"/>
<evidence type="ECO:0000313" key="18">
    <source>
        <dbReference type="EMBL" id="GGE65735.1"/>
    </source>
</evidence>
<evidence type="ECO:0000313" key="19">
    <source>
        <dbReference type="Proteomes" id="UP000605259"/>
    </source>
</evidence>
<dbReference type="GO" id="GO:0003723">
    <property type="term" value="F:RNA binding"/>
    <property type="evidence" value="ECO:0007669"/>
    <property type="project" value="UniProtKB-UniRule"/>
</dbReference>
<keyword evidence="9 14" id="KW-0540">Nuclease</keyword>
<accession>A0A917EP74</accession>
<evidence type="ECO:0000256" key="13">
    <source>
        <dbReference type="ARBA" id="ARBA00023211"/>
    </source>
</evidence>
<reference evidence="18" key="2">
    <citation type="submission" date="2020-09" db="EMBL/GenBank/DDBJ databases">
        <authorList>
            <person name="Sun Q."/>
            <person name="Zhou Y."/>
        </authorList>
    </citation>
    <scope>NUCLEOTIDE SEQUENCE</scope>
    <source>
        <strain evidence="18">CGMCC 1.12698</strain>
    </source>
</reference>
<evidence type="ECO:0000256" key="9">
    <source>
        <dbReference type="ARBA" id="ARBA00022722"/>
    </source>
</evidence>
<evidence type="ECO:0000256" key="3">
    <source>
        <dbReference type="ARBA" id="ARBA00004065"/>
    </source>
</evidence>
<name>A0A917EP74_9BACI</name>
<dbReference type="NCBIfam" id="NF000595">
    <property type="entry name" value="PRK00015.1-3"/>
    <property type="match status" value="1"/>
</dbReference>
<evidence type="ECO:0000256" key="15">
    <source>
        <dbReference type="PROSITE-ProRule" id="PRU01319"/>
    </source>
</evidence>
<feature type="domain" description="RNase H type-2" evidence="17">
    <location>
        <begin position="70"/>
        <end position="254"/>
    </location>
</feature>
<dbReference type="InterPro" id="IPR024567">
    <property type="entry name" value="RNase_HII/HIII_dom"/>
</dbReference>
<feature type="binding site" evidence="14 15">
    <location>
        <position position="76"/>
    </location>
    <ligand>
        <name>a divalent metal cation</name>
        <dbReference type="ChEBI" id="CHEBI:60240"/>
    </ligand>
</feature>
<evidence type="ECO:0000256" key="8">
    <source>
        <dbReference type="ARBA" id="ARBA00022490"/>
    </source>
</evidence>
<comment type="cofactor">
    <cofactor evidence="2">
        <name>Mg(2+)</name>
        <dbReference type="ChEBI" id="CHEBI:18420"/>
    </cofactor>
</comment>
<dbReference type="GO" id="GO:0043137">
    <property type="term" value="P:DNA replication, removal of RNA primer"/>
    <property type="evidence" value="ECO:0007669"/>
    <property type="project" value="TreeGrafter"/>
</dbReference>
<keyword evidence="10 14" id="KW-0479">Metal-binding</keyword>
<evidence type="ECO:0000259" key="17">
    <source>
        <dbReference type="PROSITE" id="PS51975"/>
    </source>
</evidence>
<keyword evidence="13 14" id="KW-0464">Manganese</keyword>
<comment type="cofactor">
    <cofactor evidence="14 15">
        <name>Mn(2+)</name>
        <dbReference type="ChEBI" id="CHEBI:29035"/>
    </cofactor>
    <cofactor evidence="14 15">
        <name>Mg(2+)</name>
        <dbReference type="ChEBI" id="CHEBI:18420"/>
    </cofactor>
    <text evidence="14 15">Manganese or magnesium. Binds 1 divalent metal ion per monomer in the absence of substrate. May bind a second metal ion after substrate binding.</text>
</comment>
<dbReference type="RefSeq" id="WP_188387731.1">
    <property type="nucleotide sequence ID" value="NZ_BMFK01000001.1"/>
</dbReference>
<dbReference type="NCBIfam" id="NF000594">
    <property type="entry name" value="PRK00015.1-1"/>
    <property type="match status" value="1"/>
</dbReference>
<dbReference type="PANTHER" id="PTHR10954:SF18">
    <property type="entry name" value="RIBONUCLEASE HII"/>
    <property type="match status" value="1"/>
</dbReference>
<keyword evidence="11 14" id="KW-0255">Endonuclease</keyword>
<gene>
    <name evidence="14 18" type="primary">rnhB</name>
    <name evidence="18" type="ORF">GCM10007140_14830</name>
</gene>
<comment type="subcellular location">
    <subcellularLocation>
        <location evidence="4 14">Cytoplasm</location>
    </subcellularLocation>
</comment>
<dbReference type="SUPFAM" id="SSF53098">
    <property type="entry name" value="Ribonuclease H-like"/>
    <property type="match status" value="1"/>
</dbReference>
<feature type="binding site" evidence="14 15">
    <location>
        <position position="168"/>
    </location>
    <ligand>
        <name>a divalent metal cation</name>
        <dbReference type="ChEBI" id="CHEBI:60240"/>
    </ligand>
</feature>
<dbReference type="EMBL" id="BMFK01000001">
    <property type="protein sequence ID" value="GGE65735.1"/>
    <property type="molecule type" value="Genomic_DNA"/>
</dbReference>
<evidence type="ECO:0000256" key="16">
    <source>
        <dbReference type="RuleBase" id="RU003515"/>
    </source>
</evidence>
<sequence>MKQSIKEIQQFLQSEDITIEEVETLRQDERKGVHKAILQWEKRQEEKEKQRQLFIHMSSYEKELREQGVQHIAGVDEVGRGPLAGPVVCAAVVLPEDFYLAGLNDSKKLSEKKRDEYYNYIIEHAISIGVGVISSDEIDAINIYESTKKGMLIAIEQLDVKPEHLLIDAMKLECDISQTSIIKGDANSVSIAASSVIAKVTRDRMMKELGKKHPQYGFEKHMGYGTKEHIEAVKAHGVLPEHRKSFAPIKDFVK</sequence>
<evidence type="ECO:0000256" key="1">
    <source>
        <dbReference type="ARBA" id="ARBA00000077"/>
    </source>
</evidence>
<evidence type="ECO:0000256" key="10">
    <source>
        <dbReference type="ARBA" id="ARBA00022723"/>
    </source>
</evidence>
<dbReference type="InterPro" id="IPR036397">
    <property type="entry name" value="RNaseH_sf"/>
</dbReference>
<reference evidence="18" key="1">
    <citation type="journal article" date="2014" name="Int. J. Syst. Evol. Microbiol.">
        <title>Complete genome sequence of Corynebacterium casei LMG S-19264T (=DSM 44701T), isolated from a smear-ripened cheese.</title>
        <authorList>
            <consortium name="US DOE Joint Genome Institute (JGI-PGF)"/>
            <person name="Walter F."/>
            <person name="Albersmeier A."/>
            <person name="Kalinowski J."/>
            <person name="Ruckert C."/>
        </authorList>
    </citation>
    <scope>NUCLEOTIDE SEQUENCE</scope>
    <source>
        <strain evidence="18">CGMCC 1.12698</strain>
    </source>
</reference>
<dbReference type="Pfam" id="PF01351">
    <property type="entry name" value="RNase_HII"/>
    <property type="match status" value="1"/>
</dbReference>
<dbReference type="Gene3D" id="3.30.420.10">
    <property type="entry name" value="Ribonuclease H-like superfamily/Ribonuclease H"/>
    <property type="match status" value="1"/>
</dbReference>
<dbReference type="GO" id="GO:0004523">
    <property type="term" value="F:RNA-DNA hybrid ribonuclease activity"/>
    <property type="evidence" value="ECO:0007669"/>
    <property type="project" value="UniProtKB-UniRule"/>
</dbReference>
<dbReference type="PANTHER" id="PTHR10954">
    <property type="entry name" value="RIBONUCLEASE H2 SUBUNIT A"/>
    <property type="match status" value="1"/>
</dbReference>
<protein>
    <recommendedName>
        <fullName evidence="7 14">Ribonuclease HII</fullName>
        <shortName evidence="14">RNase HII</shortName>
        <ecNumber evidence="6 14">3.1.26.4</ecNumber>
    </recommendedName>
</protein>
<comment type="caution">
    <text evidence="18">The sequence shown here is derived from an EMBL/GenBank/DDBJ whole genome shotgun (WGS) entry which is preliminary data.</text>
</comment>
<dbReference type="PROSITE" id="PS51975">
    <property type="entry name" value="RNASE_H_2"/>
    <property type="match status" value="1"/>
</dbReference>
<dbReference type="Proteomes" id="UP000605259">
    <property type="component" value="Unassembled WGS sequence"/>
</dbReference>
<evidence type="ECO:0000256" key="2">
    <source>
        <dbReference type="ARBA" id="ARBA00001946"/>
    </source>
</evidence>
<keyword evidence="8 14" id="KW-0963">Cytoplasm</keyword>
<keyword evidence="19" id="KW-1185">Reference proteome</keyword>
<evidence type="ECO:0000256" key="12">
    <source>
        <dbReference type="ARBA" id="ARBA00022801"/>
    </source>
</evidence>
<feature type="binding site" evidence="14 15">
    <location>
        <position position="77"/>
    </location>
    <ligand>
        <name>a divalent metal cation</name>
        <dbReference type="ChEBI" id="CHEBI:60240"/>
    </ligand>
</feature>
<comment type="function">
    <text evidence="3 14 16">Endonuclease that specifically degrades the RNA of RNA-DNA hybrids.</text>
</comment>
<evidence type="ECO:0000256" key="6">
    <source>
        <dbReference type="ARBA" id="ARBA00012180"/>
    </source>
</evidence>
<organism evidence="18 19">
    <name type="scientific">Priestia taiwanensis</name>
    <dbReference type="NCBI Taxonomy" id="1347902"/>
    <lineage>
        <taxon>Bacteria</taxon>
        <taxon>Bacillati</taxon>
        <taxon>Bacillota</taxon>
        <taxon>Bacilli</taxon>
        <taxon>Bacillales</taxon>
        <taxon>Bacillaceae</taxon>
        <taxon>Priestia</taxon>
    </lineage>
</organism>
<dbReference type="InterPro" id="IPR022898">
    <property type="entry name" value="RNase_HII"/>
</dbReference>
<dbReference type="FunFam" id="3.30.420.10:FF:000006">
    <property type="entry name" value="Ribonuclease HII"/>
    <property type="match status" value="1"/>
</dbReference>
<evidence type="ECO:0000256" key="4">
    <source>
        <dbReference type="ARBA" id="ARBA00004496"/>
    </source>
</evidence>
<comment type="catalytic activity">
    <reaction evidence="1 14 15 16">
        <text>Endonucleolytic cleavage to 5'-phosphomonoester.</text>
        <dbReference type="EC" id="3.1.26.4"/>
    </reaction>
</comment>
<dbReference type="AlphaFoldDB" id="A0A917EP74"/>
<evidence type="ECO:0000256" key="11">
    <source>
        <dbReference type="ARBA" id="ARBA00022759"/>
    </source>
</evidence>
<keyword evidence="12 14" id="KW-0378">Hydrolase</keyword>
<dbReference type="HAMAP" id="MF_00052_B">
    <property type="entry name" value="RNase_HII_B"/>
    <property type="match status" value="1"/>
</dbReference>
<evidence type="ECO:0000256" key="7">
    <source>
        <dbReference type="ARBA" id="ARBA00019179"/>
    </source>
</evidence>
<dbReference type="InterPro" id="IPR012337">
    <property type="entry name" value="RNaseH-like_sf"/>
</dbReference>
<dbReference type="GO" id="GO:0005737">
    <property type="term" value="C:cytoplasm"/>
    <property type="evidence" value="ECO:0007669"/>
    <property type="project" value="UniProtKB-SubCell"/>
</dbReference>
<evidence type="ECO:0000256" key="14">
    <source>
        <dbReference type="HAMAP-Rule" id="MF_00052"/>
    </source>
</evidence>
<dbReference type="GO" id="GO:0006298">
    <property type="term" value="P:mismatch repair"/>
    <property type="evidence" value="ECO:0007669"/>
    <property type="project" value="TreeGrafter"/>
</dbReference>
<evidence type="ECO:0000256" key="5">
    <source>
        <dbReference type="ARBA" id="ARBA00007383"/>
    </source>
</evidence>
<proteinExistence type="inferred from homology"/>
<dbReference type="GO" id="GO:0030145">
    <property type="term" value="F:manganese ion binding"/>
    <property type="evidence" value="ECO:0007669"/>
    <property type="project" value="UniProtKB-UniRule"/>
</dbReference>
<dbReference type="InterPro" id="IPR001352">
    <property type="entry name" value="RNase_HII/HIII"/>
</dbReference>
<comment type="similarity">
    <text evidence="5 14 16">Belongs to the RNase HII family.</text>
</comment>
<dbReference type="GO" id="GO:0032299">
    <property type="term" value="C:ribonuclease H2 complex"/>
    <property type="evidence" value="ECO:0007669"/>
    <property type="project" value="TreeGrafter"/>
</dbReference>
<dbReference type="CDD" id="cd07182">
    <property type="entry name" value="RNase_HII_bacteria_HII_like"/>
    <property type="match status" value="1"/>
</dbReference>